<accession>A0ABU7SL07</accession>
<gene>
    <name evidence="3" type="ORF">V1634_25685</name>
</gene>
<reference evidence="3 4" key="1">
    <citation type="submission" date="2024-01" db="EMBL/GenBank/DDBJ databases">
        <title>Genome insights into Plantactinospora veratri sp. nov.</title>
        <authorList>
            <person name="Wang L."/>
        </authorList>
    </citation>
    <scope>NUCLEOTIDE SEQUENCE [LARGE SCALE GENOMIC DNA]</scope>
    <source>
        <strain evidence="3 4">NEAU-FHS4</strain>
    </source>
</reference>
<dbReference type="RefSeq" id="WP_331210450.1">
    <property type="nucleotide sequence ID" value="NZ_JAZGQL010000023.1"/>
</dbReference>
<organism evidence="3 4">
    <name type="scientific">Plantactinospora veratri</name>
    <dbReference type="NCBI Taxonomy" id="1436122"/>
    <lineage>
        <taxon>Bacteria</taxon>
        <taxon>Bacillati</taxon>
        <taxon>Actinomycetota</taxon>
        <taxon>Actinomycetes</taxon>
        <taxon>Micromonosporales</taxon>
        <taxon>Micromonosporaceae</taxon>
        <taxon>Plantactinospora</taxon>
    </lineage>
</organism>
<dbReference type="CDD" id="cd01106">
    <property type="entry name" value="HTH_TipAL-Mta"/>
    <property type="match status" value="1"/>
</dbReference>
<sequence>MTGRDDVGRRWSIGELARATGTTVRTLHHYDEIGLLRAAERTSSGHRRYTEGDLRRLYRIRALRGLGLSLEEVAAALAGAADDLTGMRELLAAQLRGLAAQAARLGQLTERLRGLLDQLDAASMPGPDQFLTTLEMISVFETSFSTEEREQLARRRAALGPDGIEAARTEWAELVTELLRHVRDDTPTDDPAVRALVARWDALAGRFHPPGADGERTRAAARRMWDEQSGELGRNLPWPADQLRALVDYLDRVRAAGRPGQAP</sequence>
<dbReference type="Pfam" id="PF07739">
    <property type="entry name" value="TipAS"/>
    <property type="match status" value="1"/>
</dbReference>
<feature type="domain" description="HTH merR-type" evidence="2">
    <location>
        <begin position="10"/>
        <end position="79"/>
    </location>
</feature>
<dbReference type="EMBL" id="JAZGQL010000023">
    <property type="protein sequence ID" value="MEE6310232.1"/>
    <property type="molecule type" value="Genomic_DNA"/>
</dbReference>
<dbReference type="InterPro" id="IPR047057">
    <property type="entry name" value="MerR_fam"/>
</dbReference>
<evidence type="ECO:0000256" key="1">
    <source>
        <dbReference type="ARBA" id="ARBA00023125"/>
    </source>
</evidence>
<name>A0ABU7SL07_9ACTN</name>
<dbReference type="PANTHER" id="PTHR30204:SF90">
    <property type="entry name" value="HTH-TYPE TRANSCRIPTIONAL ACTIVATOR MTA"/>
    <property type="match status" value="1"/>
</dbReference>
<comment type="caution">
    <text evidence="3">The sequence shown here is derived from an EMBL/GenBank/DDBJ whole genome shotgun (WGS) entry which is preliminary data.</text>
</comment>
<dbReference type="PRINTS" id="PR00040">
    <property type="entry name" value="HTHMERR"/>
</dbReference>
<evidence type="ECO:0000313" key="3">
    <source>
        <dbReference type="EMBL" id="MEE6310232.1"/>
    </source>
</evidence>
<keyword evidence="1" id="KW-0238">DNA-binding</keyword>
<evidence type="ECO:0000259" key="2">
    <source>
        <dbReference type="PROSITE" id="PS50937"/>
    </source>
</evidence>
<keyword evidence="4" id="KW-1185">Reference proteome</keyword>
<dbReference type="Gene3D" id="1.10.1660.10">
    <property type="match status" value="1"/>
</dbReference>
<dbReference type="SUPFAM" id="SSF46955">
    <property type="entry name" value="Putative DNA-binding domain"/>
    <property type="match status" value="1"/>
</dbReference>
<dbReference type="PROSITE" id="PS50937">
    <property type="entry name" value="HTH_MERR_2"/>
    <property type="match status" value="1"/>
</dbReference>
<dbReference type="InterPro" id="IPR012925">
    <property type="entry name" value="TipAS_dom"/>
</dbReference>
<dbReference type="InterPro" id="IPR009061">
    <property type="entry name" value="DNA-bd_dom_put_sf"/>
</dbReference>
<dbReference type="InterPro" id="IPR000551">
    <property type="entry name" value="MerR-type_HTH_dom"/>
</dbReference>
<dbReference type="PANTHER" id="PTHR30204">
    <property type="entry name" value="REDOX-CYCLING DRUG-SENSING TRANSCRIPTIONAL ACTIVATOR SOXR"/>
    <property type="match status" value="1"/>
</dbReference>
<dbReference type="Pfam" id="PF13411">
    <property type="entry name" value="MerR_1"/>
    <property type="match status" value="1"/>
</dbReference>
<protein>
    <submittedName>
        <fullName evidence="3">MerR family transcriptional regulator</fullName>
    </submittedName>
</protein>
<evidence type="ECO:0000313" key="4">
    <source>
        <dbReference type="Proteomes" id="UP001339911"/>
    </source>
</evidence>
<proteinExistence type="predicted"/>
<dbReference type="Proteomes" id="UP001339911">
    <property type="component" value="Unassembled WGS sequence"/>
</dbReference>
<dbReference type="SMART" id="SM00422">
    <property type="entry name" value="HTH_MERR"/>
    <property type="match status" value="1"/>
</dbReference>